<organism evidence="2 3">
    <name type="scientific">Amycolatopsis mediterranei (strain U-32)</name>
    <dbReference type="NCBI Taxonomy" id="749927"/>
    <lineage>
        <taxon>Bacteria</taxon>
        <taxon>Bacillati</taxon>
        <taxon>Actinomycetota</taxon>
        <taxon>Actinomycetes</taxon>
        <taxon>Pseudonocardiales</taxon>
        <taxon>Pseudonocardiaceae</taxon>
        <taxon>Amycolatopsis</taxon>
    </lineage>
</organism>
<dbReference type="EMBL" id="CP002000">
    <property type="protein sequence ID" value="ADJ46451.1"/>
    <property type="molecule type" value="Genomic_DNA"/>
</dbReference>
<dbReference type="KEGG" id="amd:AMED_4682"/>
<name>A0A0H3D6Z0_AMYMU</name>
<accession>A0A0H3D6Z0</accession>
<dbReference type="Proteomes" id="UP000000328">
    <property type="component" value="Chromosome"/>
</dbReference>
<sequence length="191" mass="20989">MTATYTFDIFSTLDGYANHSGDWGGYWGKQGPEFLAHRAAAYRDPLRMVLGAKTYASNAPFLAPGFDRARFDEWITRMFASPVTVLSSRLTEPLDWPGTTIEAGDPAEVVRHLKAGSEVPLRSHGSLTLNRAVLNAGLVDAVEVTVFPVLSGKTGVTRIFDGVDDFDLELLEARTFDGHTQVLTYRPTRHG</sequence>
<proteinExistence type="predicted"/>
<dbReference type="Pfam" id="PF01872">
    <property type="entry name" value="RibD_C"/>
    <property type="match status" value="1"/>
</dbReference>
<dbReference type="GO" id="GO:0008703">
    <property type="term" value="F:5-amino-6-(5-phosphoribosylamino)uracil reductase activity"/>
    <property type="evidence" value="ECO:0007669"/>
    <property type="project" value="InterPro"/>
</dbReference>
<dbReference type="SUPFAM" id="SSF53597">
    <property type="entry name" value="Dihydrofolate reductase-like"/>
    <property type="match status" value="1"/>
</dbReference>
<gene>
    <name evidence="2" type="ordered locus">AMED_4682</name>
</gene>
<dbReference type="GO" id="GO:0009231">
    <property type="term" value="P:riboflavin biosynthetic process"/>
    <property type="evidence" value="ECO:0007669"/>
    <property type="project" value="InterPro"/>
</dbReference>
<dbReference type="InterPro" id="IPR024072">
    <property type="entry name" value="DHFR-like_dom_sf"/>
</dbReference>
<protein>
    <recommendedName>
        <fullName evidence="1">Bacterial bifunctional deaminase-reductase C-terminal domain-containing protein</fullName>
    </recommendedName>
</protein>
<feature type="domain" description="Bacterial bifunctional deaminase-reductase C-terminal" evidence="1">
    <location>
        <begin position="6"/>
        <end position="180"/>
    </location>
</feature>
<dbReference type="RefSeq" id="WP_013226519.1">
    <property type="nucleotide sequence ID" value="NC_014318.1"/>
</dbReference>
<evidence type="ECO:0000313" key="3">
    <source>
        <dbReference type="Proteomes" id="UP000000328"/>
    </source>
</evidence>
<evidence type="ECO:0000313" key="2">
    <source>
        <dbReference type="EMBL" id="ADJ46451.1"/>
    </source>
</evidence>
<dbReference type="eggNOG" id="COG0262">
    <property type="taxonomic scope" value="Bacteria"/>
</dbReference>
<dbReference type="PATRIC" id="fig|749927.5.peg.4842"/>
<dbReference type="GeneID" id="92872401"/>
<dbReference type="Gene3D" id="3.40.430.10">
    <property type="entry name" value="Dihydrofolate Reductase, subunit A"/>
    <property type="match status" value="1"/>
</dbReference>
<dbReference type="AlphaFoldDB" id="A0A0H3D6Z0"/>
<dbReference type="OrthoDB" id="7342392at2"/>
<evidence type="ECO:0000259" key="1">
    <source>
        <dbReference type="Pfam" id="PF01872"/>
    </source>
</evidence>
<dbReference type="InterPro" id="IPR002734">
    <property type="entry name" value="RibDG_C"/>
</dbReference>
<dbReference type="HOGENOM" id="CLU_043966_1_1_11"/>
<reference evidence="2 3" key="1">
    <citation type="journal article" date="2010" name="Cell Res.">
        <title>Complete genome sequence of the rifamycin SV-producing Amycolatopsis mediterranei U32 revealed its genetic characteristics in phylogeny and metabolism.</title>
        <authorList>
            <person name="Zhao W."/>
            <person name="Zhong Y."/>
            <person name="Yuan H."/>
            <person name="Wang J."/>
            <person name="Zheng H."/>
            <person name="Wang Y."/>
            <person name="Cen X."/>
            <person name="Xu F."/>
            <person name="Bai J."/>
            <person name="Han X."/>
            <person name="Lu G."/>
            <person name="Zhu Y."/>
            <person name="Shao Z."/>
            <person name="Yan H."/>
            <person name="Li C."/>
            <person name="Peng N."/>
            <person name="Zhang Z."/>
            <person name="Zhang Y."/>
            <person name="Lin W."/>
            <person name="Fan Y."/>
            <person name="Qin Z."/>
            <person name="Hu Y."/>
            <person name="Zhu B."/>
            <person name="Wang S."/>
            <person name="Ding X."/>
            <person name="Zhao G.P."/>
        </authorList>
    </citation>
    <scope>NUCLEOTIDE SEQUENCE [LARGE SCALE GENOMIC DNA]</scope>
    <source>
        <strain evidence="3">U-32</strain>
    </source>
</reference>